<protein>
    <submittedName>
        <fullName evidence="1">Uncharacterized protein</fullName>
    </submittedName>
</protein>
<dbReference type="EMBL" id="CACVAS010000088">
    <property type="protein sequence ID" value="CAA6816515.1"/>
    <property type="molecule type" value="Genomic_DNA"/>
</dbReference>
<feature type="non-terminal residue" evidence="1">
    <location>
        <position position="1"/>
    </location>
</feature>
<evidence type="ECO:0000313" key="1">
    <source>
        <dbReference type="EMBL" id="CAA6816515.1"/>
    </source>
</evidence>
<accession>A0A6S6TBR1</accession>
<proteinExistence type="predicted"/>
<name>A0A6S6TBR1_9BACT</name>
<reference evidence="1" key="1">
    <citation type="submission" date="2020-01" db="EMBL/GenBank/DDBJ databases">
        <authorList>
            <person name="Meier V. D."/>
            <person name="Meier V D."/>
        </authorList>
    </citation>
    <scope>NUCLEOTIDE SEQUENCE</scope>
    <source>
        <strain evidence="1">HLG_WM_MAG_01</strain>
    </source>
</reference>
<gene>
    <name evidence="1" type="ORF">HELGO_WM96697</name>
</gene>
<sequence>VSYAYYLRGIYFYHYAWEARGLGITNTVGQKNYALFYERLRYAKADLKKAYERSPNEQTYWADLYNLVKHFKSNEADLLQEELYGRIKANAMQNSYCIQRVSHLNKARWGGSHKESLNWAREVVAHSHYADPVKIIIFEVLIEQYNFILEFDRDEESANAIFKNETLQNEVNQYFDELLESINNTTQNISPTLTFWYEKVGDAERLNKISERIKSEI</sequence>
<dbReference type="AlphaFoldDB" id="A0A6S6TBR1"/>
<organism evidence="1">
    <name type="scientific">uncultured Sulfurovum sp</name>
    <dbReference type="NCBI Taxonomy" id="269237"/>
    <lineage>
        <taxon>Bacteria</taxon>
        <taxon>Pseudomonadati</taxon>
        <taxon>Campylobacterota</taxon>
        <taxon>Epsilonproteobacteria</taxon>
        <taxon>Campylobacterales</taxon>
        <taxon>Sulfurovaceae</taxon>
        <taxon>Sulfurovum</taxon>
        <taxon>environmental samples</taxon>
    </lineage>
</organism>